<dbReference type="InterPro" id="IPR005659">
    <property type="entry name" value="Chemorcpt_Glu_NH3ase_CheD"/>
</dbReference>
<dbReference type="EC" id="3.5.1.44" evidence="3"/>
<dbReference type="PANTHER" id="PTHR35147">
    <property type="entry name" value="CHEMORECEPTOR GLUTAMINE DEAMIDASE CHED-RELATED"/>
    <property type="match status" value="1"/>
</dbReference>
<dbReference type="EMBL" id="BMMX01000027">
    <property type="protein sequence ID" value="GGL07456.1"/>
    <property type="molecule type" value="Genomic_DNA"/>
</dbReference>
<keyword evidence="2 3" id="KW-0378">Hydrolase</keyword>
<dbReference type="Pfam" id="PF03975">
    <property type="entry name" value="CheD"/>
    <property type="match status" value="1"/>
</dbReference>
<dbReference type="HAMAP" id="MF_01440">
    <property type="entry name" value="CheD"/>
    <property type="match status" value="1"/>
</dbReference>
<comment type="similarity">
    <text evidence="3">Belongs to the CheD family.</text>
</comment>
<proteinExistence type="inferred from homology"/>
<evidence type="ECO:0000313" key="4">
    <source>
        <dbReference type="EMBL" id="GGL07456.1"/>
    </source>
</evidence>
<comment type="function">
    <text evidence="3">Probably deamidates glutamine residues to glutamate on methyl-accepting chemotaxis receptors (MCPs), playing an important role in chemotaxis.</text>
</comment>
<dbReference type="CDD" id="cd16352">
    <property type="entry name" value="CheD"/>
    <property type="match status" value="1"/>
</dbReference>
<dbReference type="AlphaFoldDB" id="A0A8J3FQ72"/>
<evidence type="ECO:0000256" key="3">
    <source>
        <dbReference type="HAMAP-Rule" id="MF_01440"/>
    </source>
</evidence>
<name>A0A8J3FQ72_9ACTN</name>
<dbReference type="PANTHER" id="PTHR35147:SF3">
    <property type="entry name" value="CHEMORECEPTOR GLUTAMINE DEAMIDASE CHED 1-RELATED"/>
    <property type="match status" value="1"/>
</dbReference>
<dbReference type="InterPro" id="IPR038592">
    <property type="entry name" value="CheD-like_sf"/>
</dbReference>
<dbReference type="Proteomes" id="UP000656042">
    <property type="component" value="Unassembled WGS sequence"/>
</dbReference>
<comment type="catalytic activity">
    <reaction evidence="3">
        <text>L-glutaminyl-[protein] + H2O = L-glutamyl-[protein] + NH4(+)</text>
        <dbReference type="Rhea" id="RHEA:16441"/>
        <dbReference type="Rhea" id="RHEA-COMP:10207"/>
        <dbReference type="Rhea" id="RHEA-COMP:10208"/>
        <dbReference type="ChEBI" id="CHEBI:15377"/>
        <dbReference type="ChEBI" id="CHEBI:28938"/>
        <dbReference type="ChEBI" id="CHEBI:29973"/>
        <dbReference type="ChEBI" id="CHEBI:30011"/>
        <dbReference type="EC" id="3.5.1.44"/>
    </reaction>
</comment>
<reference evidence="4" key="2">
    <citation type="submission" date="2020-09" db="EMBL/GenBank/DDBJ databases">
        <authorList>
            <person name="Sun Q."/>
            <person name="Zhou Y."/>
        </authorList>
    </citation>
    <scope>NUCLEOTIDE SEQUENCE</scope>
    <source>
        <strain evidence="4">CGMCC 4.7299</strain>
    </source>
</reference>
<gene>
    <name evidence="3 4" type="primary">cheD</name>
    <name evidence="4" type="ORF">GCM10012284_47210</name>
</gene>
<dbReference type="Gene3D" id="3.30.1330.200">
    <property type="match status" value="1"/>
</dbReference>
<dbReference type="RefSeq" id="WP_189081474.1">
    <property type="nucleotide sequence ID" value="NZ_BMMX01000027.1"/>
</dbReference>
<dbReference type="GO" id="GO:0006935">
    <property type="term" value="P:chemotaxis"/>
    <property type="evidence" value="ECO:0007669"/>
    <property type="project" value="UniProtKB-UniRule"/>
</dbReference>
<evidence type="ECO:0000256" key="1">
    <source>
        <dbReference type="ARBA" id="ARBA00022500"/>
    </source>
</evidence>
<evidence type="ECO:0000256" key="2">
    <source>
        <dbReference type="ARBA" id="ARBA00022801"/>
    </source>
</evidence>
<protein>
    <recommendedName>
        <fullName evidence="3">Probable chemoreceptor glutamine deamidase CheD</fullName>
        <ecNumber evidence="3">3.5.1.44</ecNumber>
    </recommendedName>
</protein>
<reference evidence="4" key="1">
    <citation type="journal article" date="2014" name="Int. J. Syst. Evol. Microbiol.">
        <title>Complete genome sequence of Corynebacterium casei LMG S-19264T (=DSM 44701T), isolated from a smear-ripened cheese.</title>
        <authorList>
            <consortium name="US DOE Joint Genome Institute (JGI-PGF)"/>
            <person name="Walter F."/>
            <person name="Albersmeier A."/>
            <person name="Kalinowski J."/>
            <person name="Ruckert C."/>
        </authorList>
    </citation>
    <scope>NUCLEOTIDE SEQUENCE</scope>
    <source>
        <strain evidence="4">CGMCC 4.7299</strain>
    </source>
</reference>
<evidence type="ECO:0000313" key="5">
    <source>
        <dbReference type="Proteomes" id="UP000656042"/>
    </source>
</evidence>
<keyword evidence="5" id="KW-1185">Reference proteome</keyword>
<dbReference type="InterPro" id="IPR011324">
    <property type="entry name" value="Cytotoxic_necrot_fac-like_cat"/>
</dbReference>
<keyword evidence="1 3" id="KW-0145">Chemotaxis</keyword>
<accession>A0A8J3FQ72</accession>
<comment type="caution">
    <text evidence="4">The sequence shown here is derived from an EMBL/GenBank/DDBJ whole genome shotgun (WGS) entry which is preliminary data.</text>
</comment>
<dbReference type="GO" id="GO:0050568">
    <property type="term" value="F:protein-glutamine glutaminase activity"/>
    <property type="evidence" value="ECO:0007669"/>
    <property type="project" value="UniProtKB-UniRule"/>
</dbReference>
<organism evidence="4 5">
    <name type="scientific">Mangrovihabitans endophyticus</name>
    <dbReference type="NCBI Taxonomy" id="1751298"/>
    <lineage>
        <taxon>Bacteria</taxon>
        <taxon>Bacillati</taxon>
        <taxon>Actinomycetota</taxon>
        <taxon>Actinomycetes</taxon>
        <taxon>Micromonosporales</taxon>
        <taxon>Micromonosporaceae</taxon>
        <taxon>Mangrovihabitans</taxon>
    </lineage>
</organism>
<sequence length="160" mass="17021">MTTPTVPETVLAPGGFHFGGAGERIRTLLGSCVAVTVWHPGRRIGGMCHYIVPGEPGRDDHDPRYAHGAMALFLARMREAGTAPTEYRAKVFGGGVQFEGVPLAINVAALNVEAGLRLLERSGIPVSARQVGGRGPREVIFDVGAGDVWVRHENVGEADR</sequence>
<dbReference type="SUPFAM" id="SSF64438">
    <property type="entry name" value="CNF1/YfiH-like putative cysteine hydrolases"/>
    <property type="match status" value="1"/>
</dbReference>